<protein>
    <recommendedName>
        <fullName evidence="3">Flagellar biosynthesis protein FlhF</fullName>
    </recommendedName>
    <alternativeName>
        <fullName evidence="13">Flagella-associated GTP-binding protein</fullName>
    </alternativeName>
</protein>
<comment type="function">
    <text evidence="12">Necessary for flagellar biosynthesis. May be involved in translocation of the flagellum.</text>
</comment>
<dbReference type="PANTHER" id="PTHR43134">
    <property type="entry name" value="SIGNAL RECOGNITION PARTICLE RECEPTOR SUBUNIT ALPHA"/>
    <property type="match status" value="1"/>
</dbReference>
<keyword evidence="7" id="KW-1005">Bacterial flagellum biogenesis</keyword>
<keyword evidence="11" id="KW-1006">Bacterial flagellum protein export</keyword>
<evidence type="ECO:0000256" key="10">
    <source>
        <dbReference type="ARBA" id="ARBA00023136"/>
    </source>
</evidence>
<evidence type="ECO:0000313" key="16">
    <source>
        <dbReference type="EMBL" id="MBK3332479.1"/>
    </source>
</evidence>
<evidence type="ECO:0000256" key="9">
    <source>
        <dbReference type="ARBA" id="ARBA00023134"/>
    </source>
</evidence>
<dbReference type="Proteomes" id="UP000772812">
    <property type="component" value="Unassembled WGS sequence"/>
</dbReference>
<gene>
    <name evidence="16" type="ORF">GWK41_05310</name>
</gene>
<keyword evidence="16" id="KW-0969">Cilium</keyword>
<evidence type="ECO:0000256" key="3">
    <source>
        <dbReference type="ARBA" id="ARBA00014919"/>
    </source>
</evidence>
<evidence type="ECO:0000259" key="14">
    <source>
        <dbReference type="SMART" id="SM00382"/>
    </source>
</evidence>
<keyword evidence="16" id="KW-0282">Flagellum</keyword>
<keyword evidence="10" id="KW-0472">Membrane</keyword>
<evidence type="ECO:0000256" key="1">
    <source>
        <dbReference type="ARBA" id="ARBA00004413"/>
    </source>
</evidence>
<keyword evidence="6" id="KW-0547">Nucleotide-binding</keyword>
<accession>A0ABS1GHR6</accession>
<evidence type="ECO:0000256" key="2">
    <source>
        <dbReference type="ARBA" id="ARBA00008531"/>
    </source>
</evidence>
<name>A0ABS1GHR6_9AQUI</name>
<keyword evidence="16" id="KW-0966">Cell projection</keyword>
<keyword evidence="4" id="KW-0813">Transport</keyword>
<keyword evidence="8" id="KW-0653">Protein transport</keyword>
<comment type="subcellular location">
    <subcellularLocation>
        <location evidence="1">Cell membrane</location>
        <topology evidence="1">Peripheral membrane protein</topology>
        <orientation evidence="1">Cytoplasmic side</orientation>
    </subcellularLocation>
</comment>
<evidence type="ECO:0000256" key="5">
    <source>
        <dbReference type="ARBA" id="ARBA00022475"/>
    </source>
</evidence>
<feature type="domain" description="SRP54-type proteins GTP-binding" evidence="15">
    <location>
        <begin position="186"/>
        <end position="379"/>
    </location>
</feature>
<evidence type="ECO:0000259" key="15">
    <source>
        <dbReference type="SMART" id="SM00962"/>
    </source>
</evidence>
<dbReference type="Gene3D" id="3.40.50.300">
    <property type="entry name" value="P-loop containing nucleotide triphosphate hydrolases"/>
    <property type="match status" value="1"/>
</dbReference>
<evidence type="ECO:0000313" key="17">
    <source>
        <dbReference type="Proteomes" id="UP000772812"/>
    </source>
</evidence>
<dbReference type="SUPFAM" id="SSF52540">
    <property type="entry name" value="P-loop containing nucleoside triphosphate hydrolases"/>
    <property type="match status" value="1"/>
</dbReference>
<evidence type="ECO:0000256" key="8">
    <source>
        <dbReference type="ARBA" id="ARBA00022927"/>
    </source>
</evidence>
<evidence type="ECO:0000256" key="11">
    <source>
        <dbReference type="ARBA" id="ARBA00023225"/>
    </source>
</evidence>
<feature type="domain" description="AAA+ ATPase" evidence="14">
    <location>
        <begin position="185"/>
        <end position="328"/>
    </location>
</feature>
<dbReference type="SMART" id="SM00382">
    <property type="entry name" value="AAA"/>
    <property type="match status" value="1"/>
</dbReference>
<dbReference type="InterPro" id="IPR003593">
    <property type="entry name" value="AAA+_ATPase"/>
</dbReference>
<keyword evidence="5" id="KW-1003">Cell membrane</keyword>
<dbReference type="EMBL" id="JAACYA010000002">
    <property type="protein sequence ID" value="MBK3332479.1"/>
    <property type="molecule type" value="Genomic_DNA"/>
</dbReference>
<evidence type="ECO:0000256" key="7">
    <source>
        <dbReference type="ARBA" id="ARBA00022795"/>
    </source>
</evidence>
<dbReference type="Pfam" id="PF00448">
    <property type="entry name" value="SRP54"/>
    <property type="match status" value="1"/>
</dbReference>
<reference evidence="16 17" key="1">
    <citation type="journal article" date="2021" name="Syst. Appl. Microbiol.">
        <title>Persephonella atlantica sp. nov.: How to adapt to physico-chemical gradients in high temperature hydrothermal habitats.</title>
        <authorList>
            <person name="Francois D.X."/>
            <person name="Godfroy A."/>
            <person name="Mathien C."/>
            <person name="Aube J."/>
            <person name="Cathalot C."/>
            <person name="Lesongeur F."/>
            <person name="L'Haridon S."/>
            <person name="Philippon X."/>
            <person name="Roussel E.G."/>
        </authorList>
    </citation>
    <scope>NUCLEOTIDE SEQUENCE [LARGE SCALE GENOMIC DNA]</scope>
    <source>
        <strain evidence="16 17">MO1340</strain>
    </source>
</reference>
<sequence length="383" mass="43421">MEIRIYEGYNLEELIQKAKEELGEDIKILHYETVEERKFLFFKGKKKYKLFVETTDEDDITEPVLRFEELLEKVEEIIDKKIQSSLPKTSQSMATPEGLPPHIKNSVYPVPTFNEFTGDAFGLLSKLTERGVSPDVAKKLVKEGCGLDIDTNKWDLNTITEKEALIKGIKKYIKFTGAVDRDGENLKIFAFVGPTGVGKTTNLFKIASQLVIDRKKKVAVISTDTFKVGASHQARTYANILNIPFYSVSESKKLRSTVEQLKGFDFILIDTVGRSHYDYWRLGEIKEILGGIGEEIQNILVISCNFKDEDAFEVVHKYQTFFHISSLFFTKIDETLKPGILLNLPVETRLPVSYISTGQRVPEDLKILTPELISSYILGENGG</sequence>
<dbReference type="InterPro" id="IPR047040">
    <property type="entry name" value="FlhF__GTPase_dom"/>
</dbReference>
<evidence type="ECO:0000256" key="12">
    <source>
        <dbReference type="ARBA" id="ARBA00025337"/>
    </source>
</evidence>
<dbReference type="InterPro" id="IPR027417">
    <property type="entry name" value="P-loop_NTPase"/>
</dbReference>
<dbReference type="Gene3D" id="1.20.120.1380">
    <property type="entry name" value="Flagellar FlhF biosynthesis protein, N domain"/>
    <property type="match status" value="1"/>
</dbReference>
<dbReference type="SMART" id="SM00962">
    <property type="entry name" value="SRP54"/>
    <property type="match status" value="1"/>
</dbReference>
<dbReference type="RefSeq" id="WP_200673904.1">
    <property type="nucleotide sequence ID" value="NZ_JAACYA010000002.1"/>
</dbReference>
<comment type="similarity">
    <text evidence="2">Belongs to the GTP-binding SRP family.</text>
</comment>
<keyword evidence="9" id="KW-0342">GTP-binding</keyword>
<evidence type="ECO:0000256" key="13">
    <source>
        <dbReference type="ARBA" id="ARBA00030866"/>
    </source>
</evidence>
<evidence type="ECO:0000256" key="4">
    <source>
        <dbReference type="ARBA" id="ARBA00022448"/>
    </source>
</evidence>
<organism evidence="16 17">
    <name type="scientific">Persephonella atlantica</name>
    <dbReference type="NCBI Taxonomy" id="2699429"/>
    <lineage>
        <taxon>Bacteria</taxon>
        <taxon>Pseudomonadati</taxon>
        <taxon>Aquificota</taxon>
        <taxon>Aquificia</taxon>
        <taxon>Aquificales</taxon>
        <taxon>Hydrogenothermaceae</taxon>
        <taxon>Persephonella</taxon>
    </lineage>
</organism>
<comment type="caution">
    <text evidence="16">The sequence shown here is derived from an EMBL/GenBank/DDBJ whole genome shotgun (WGS) entry which is preliminary data.</text>
</comment>
<dbReference type="CDD" id="cd17873">
    <property type="entry name" value="FlhF"/>
    <property type="match status" value="1"/>
</dbReference>
<evidence type="ECO:0000256" key="6">
    <source>
        <dbReference type="ARBA" id="ARBA00022741"/>
    </source>
</evidence>
<dbReference type="InterPro" id="IPR000897">
    <property type="entry name" value="SRP54_GTPase_dom"/>
</dbReference>
<dbReference type="PANTHER" id="PTHR43134:SF3">
    <property type="entry name" value="FLAGELLAR BIOSYNTHESIS PROTEIN FLHF"/>
    <property type="match status" value="1"/>
</dbReference>
<keyword evidence="17" id="KW-1185">Reference proteome</keyword>
<proteinExistence type="inferred from homology"/>